<dbReference type="GO" id="GO:0055056">
    <property type="term" value="F:D-glucose transmembrane transporter activity"/>
    <property type="evidence" value="ECO:0007669"/>
    <property type="project" value="UniProtKB-UniRule"/>
</dbReference>
<keyword evidence="21" id="KW-1185">Reference proteome</keyword>
<keyword evidence="14 19" id="KW-0472">Membrane</keyword>
<keyword evidence="15" id="KW-1207">Sterol metabolism</keyword>
<keyword evidence="6" id="KW-0444">Lipid biosynthesis</keyword>
<dbReference type="InterPro" id="IPR033904">
    <property type="entry name" value="Trans_IPPS_HH"/>
</dbReference>
<name>A0A1E4RWH2_CYBJN</name>
<comment type="cofactor">
    <cofactor evidence="1 19">
        <name>Mg(2+)</name>
        <dbReference type="ChEBI" id="CHEBI:18420"/>
    </cofactor>
</comment>
<dbReference type="RefSeq" id="XP_020068671.1">
    <property type="nucleotide sequence ID" value="XM_020212961.1"/>
</dbReference>
<dbReference type="FunFam" id="1.10.600.10:FF:000003">
    <property type="entry name" value="Farnesyl-diphosphate farnesyltransferase 1"/>
    <property type="match status" value="1"/>
</dbReference>
<dbReference type="SUPFAM" id="SSF48576">
    <property type="entry name" value="Terpenoid synthases"/>
    <property type="match status" value="1"/>
</dbReference>
<dbReference type="PROSITE" id="PS01045">
    <property type="entry name" value="SQUALEN_PHYTOEN_SYN_2"/>
    <property type="match status" value="1"/>
</dbReference>
<dbReference type="STRING" id="983966.A0A1E4RWH2"/>
<keyword evidence="11 19" id="KW-1133">Transmembrane helix</keyword>
<protein>
    <recommendedName>
        <fullName evidence="5 19">Squalene synthase</fullName>
        <shortName evidence="19">SQS</shortName>
        <shortName evidence="19">SS</shortName>
        <ecNumber evidence="5 19">2.5.1.21</ecNumber>
    </recommendedName>
</protein>
<dbReference type="CDD" id="cd00683">
    <property type="entry name" value="Trans_IPPS_HH"/>
    <property type="match status" value="1"/>
</dbReference>
<dbReference type="InterPro" id="IPR044844">
    <property type="entry name" value="Trans_IPPS_euk-type"/>
</dbReference>
<sequence>MGKLLQLALHPDELASIVQFKLFRKNENARNPATESAELIRCYELLNLTSRSFAAVIEELHPELRNVIMVFYLVLRALDTVEDDMSIENSVKLPVLRQFHEKLDTKDWTFDGNSPNEKDRCVLVEFDRILGQYHELKPQYQKVIKEITEKMGNGMADYIENENFNSNGLLTIEDYDLYCYYVAGLVGDGLTQLIVLAKFGNSELSSNKQLFKSMGLFLQKTNIIRDYEEDQVDGRAFWPKEIWGKYANELSDFMKPENQSQGLWCISELVCNALDHVIDVLQYLALVEEQTSFNFCAIPQVMAIATLELVFQNPQVLTQHVKIRKGTTVSLILESRTLEGCARIFRRYLRKIHHKSHPSDPNYLRLGITIGKIEQFLDGMYPHYVPKGITPQTTSIRTQVVKRLQLDEPMKRDIDEEILKTRILLLSLGVAVFGVVYGVVRII</sequence>
<evidence type="ECO:0000256" key="18">
    <source>
        <dbReference type="ARBA" id="ARBA00023268"/>
    </source>
</evidence>
<dbReference type="SFLD" id="SFLDG01018">
    <property type="entry name" value="Squalene/Phytoene_Synthase_Lik"/>
    <property type="match status" value="1"/>
</dbReference>
<accession>A0A1E4RWH2</accession>
<evidence type="ECO:0000256" key="8">
    <source>
        <dbReference type="ARBA" id="ARBA00022692"/>
    </source>
</evidence>
<evidence type="ECO:0000313" key="20">
    <source>
        <dbReference type="EMBL" id="ODV71632.1"/>
    </source>
</evidence>
<dbReference type="GO" id="GO:0051996">
    <property type="term" value="F:squalene synthase [NAD(P)H] activity"/>
    <property type="evidence" value="ECO:0007669"/>
    <property type="project" value="UniProtKB-UniRule"/>
</dbReference>
<keyword evidence="7 19" id="KW-0808">Transferase</keyword>
<keyword evidence="13" id="KW-0443">Lipid metabolism</keyword>
<keyword evidence="16" id="KW-0753">Steroid metabolism</keyword>
<comment type="catalytic activity">
    <reaction evidence="19">
        <text>2 (2E,6E)-farnesyl diphosphate + NADH + H(+) = squalene + 2 diphosphate + NAD(+)</text>
        <dbReference type="Rhea" id="RHEA:32299"/>
        <dbReference type="ChEBI" id="CHEBI:15378"/>
        <dbReference type="ChEBI" id="CHEBI:15440"/>
        <dbReference type="ChEBI" id="CHEBI:33019"/>
        <dbReference type="ChEBI" id="CHEBI:57540"/>
        <dbReference type="ChEBI" id="CHEBI:57945"/>
        <dbReference type="ChEBI" id="CHEBI:175763"/>
        <dbReference type="EC" id="2.5.1.21"/>
    </reaction>
</comment>
<evidence type="ECO:0000256" key="16">
    <source>
        <dbReference type="ARBA" id="ARBA00023221"/>
    </source>
</evidence>
<keyword evidence="17" id="KW-0414">Isoprene biosynthesis</keyword>
<reference evidence="20 21" key="1">
    <citation type="journal article" date="2016" name="Proc. Natl. Acad. Sci. U.S.A.">
        <title>Comparative genomics of biotechnologically important yeasts.</title>
        <authorList>
            <person name="Riley R."/>
            <person name="Haridas S."/>
            <person name="Wolfe K.H."/>
            <person name="Lopes M.R."/>
            <person name="Hittinger C.T."/>
            <person name="Goeker M."/>
            <person name="Salamov A.A."/>
            <person name="Wisecaver J.H."/>
            <person name="Long T.M."/>
            <person name="Calvey C.H."/>
            <person name="Aerts A.L."/>
            <person name="Barry K.W."/>
            <person name="Choi C."/>
            <person name="Clum A."/>
            <person name="Coughlan A.Y."/>
            <person name="Deshpande S."/>
            <person name="Douglass A.P."/>
            <person name="Hanson S.J."/>
            <person name="Klenk H.-P."/>
            <person name="LaButti K.M."/>
            <person name="Lapidus A."/>
            <person name="Lindquist E.A."/>
            <person name="Lipzen A.M."/>
            <person name="Meier-Kolthoff J.P."/>
            <person name="Ohm R.A."/>
            <person name="Otillar R.P."/>
            <person name="Pangilinan J.L."/>
            <person name="Peng Y."/>
            <person name="Rokas A."/>
            <person name="Rosa C.A."/>
            <person name="Scheuner C."/>
            <person name="Sibirny A.A."/>
            <person name="Slot J.C."/>
            <person name="Stielow J.B."/>
            <person name="Sun H."/>
            <person name="Kurtzman C.P."/>
            <person name="Blackwell M."/>
            <person name="Grigoriev I.V."/>
            <person name="Jeffries T.W."/>
        </authorList>
    </citation>
    <scope>NUCLEOTIDE SEQUENCE [LARGE SCALE GENOMIC DNA]</scope>
    <source>
        <strain evidence="21">ATCC 18201 / CBS 1600 / BCRC 20928 / JCM 3617 / NBRC 0987 / NRRL Y-1542</strain>
    </source>
</reference>
<dbReference type="GO" id="GO:0006696">
    <property type="term" value="P:ergosterol biosynthetic process"/>
    <property type="evidence" value="ECO:0007669"/>
    <property type="project" value="TreeGrafter"/>
</dbReference>
<dbReference type="Pfam" id="PF00494">
    <property type="entry name" value="SQS_PSY"/>
    <property type="match status" value="1"/>
</dbReference>
<dbReference type="OMA" id="GEACQLM"/>
<evidence type="ECO:0000256" key="11">
    <source>
        <dbReference type="ARBA" id="ARBA00022989"/>
    </source>
</evidence>
<evidence type="ECO:0000256" key="19">
    <source>
        <dbReference type="RuleBase" id="RU368088"/>
    </source>
</evidence>
<evidence type="ECO:0000256" key="3">
    <source>
        <dbReference type="ARBA" id="ARBA00005057"/>
    </source>
</evidence>
<evidence type="ECO:0000256" key="7">
    <source>
        <dbReference type="ARBA" id="ARBA00022679"/>
    </source>
</evidence>
<evidence type="ECO:0000256" key="14">
    <source>
        <dbReference type="ARBA" id="ARBA00023136"/>
    </source>
</evidence>
<evidence type="ECO:0000256" key="13">
    <source>
        <dbReference type="ARBA" id="ARBA00023098"/>
    </source>
</evidence>
<dbReference type="PANTHER" id="PTHR11626:SF2">
    <property type="entry name" value="SQUALENE SYNTHASE"/>
    <property type="match status" value="1"/>
</dbReference>
<keyword evidence="10" id="KW-0752">Steroid biosynthesis</keyword>
<evidence type="ECO:0000256" key="10">
    <source>
        <dbReference type="ARBA" id="ARBA00022955"/>
    </source>
</evidence>
<evidence type="ECO:0000256" key="9">
    <source>
        <dbReference type="ARBA" id="ARBA00022857"/>
    </source>
</evidence>
<dbReference type="GO" id="GO:0045338">
    <property type="term" value="P:farnesyl diphosphate metabolic process"/>
    <property type="evidence" value="ECO:0007669"/>
    <property type="project" value="InterPro"/>
</dbReference>
<comment type="function">
    <text evidence="19">Catalyzes the condensation of 2 farnesyl pyrophosphate (FPP) moieties to form squalene.</text>
</comment>
<gene>
    <name evidence="20" type="ORF">CYBJADRAFT_131125</name>
</gene>
<dbReference type="InterPro" id="IPR006449">
    <property type="entry name" value="Squal_synth-like"/>
</dbReference>
<dbReference type="GeneID" id="30987357"/>
<dbReference type="PROSITE" id="PS01044">
    <property type="entry name" value="SQUALEN_PHYTOEN_SYN_1"/>
    <property type="match status" value="1"/>
</dbReference>
<evidence type="ECO:0000256" key="6">
    <source>
        <dbReference type="ARBA" id="ARBA00022516"/>
    </source>
</evidence>
<comment type="subcellular location">
    <subcellularLocation>
        <location evidence="2">Membrane</location>
    </subcellularLocation>
</comment>
<dbReference type="InterPro" id="IPR002060">
    <property type="entry name" value="Squ/phyt_synthse"/>
</dbReference>
<dbReference type="EMBL" id="KV453939">
    <property type="protein sequence ID" value="ODV71632.1"/>
    <property type="molecule type" value="Genomic_DNA"/>
</dbReference>
<evidence type="ECO:0000256" key="15">
    <source>
        <dbReference type="ARBA" id="ARBA00023166"/>
    </source>
</evidence>
<keyword evidence="8 19" id="KW-0812">Transmembrane</keyword>
<evidence type="ECO:0000313" key="21">
    <source>
        <dbReference type="Proteomes" id="UP000094389"/>
    </source>
</evidence>
<evidence type="ECO:0000256" key="17">
    <source>
        <dbReference type="ARBA" id="ARBA00023229"/>
    </source>
</evidence>
<organism evidence="20 21">
    <name type="scientific">Cyberlindnera jadinii (strain ATCC 18201 / CBS 1600 / BCRC 20928 / JCM 3617 / NBRC 0987 / NRRL Y-1542)</name>
    <name type="common">Torula yeast</name>
    <name type="synonym">Candida utilis</name>
    <dbReference type="NCBI Taxonomy" id="983966"/>
    <lineage>
        <taxon>Eukaryota</taxon>
        <taxon>Fungi</taxon>
        <taxon>Dikarya</taxon>
        <taxon>Ascomycota</taxon>
        <taxon>Saccharomycotina</taxon>
        <taxon>Saccharomycetes</taxon>
        <taxon>Phaffomycetales</taxon>
        <taxon>Phaffomycetaceae</taxon>
        <taxon>Cyberlindnera</taxon>
    </lineage>
</organism>
<dbReference type="Gene3D" id="1.10.600.10">
    <property type="entry name" value="Farnesyl Diphosphate Synthase"/>
    <property type="match status" value="1"/>
</dbReference>
<dbReference type="UniPathway" id="UPA00767">
    <property type="reaction ID" value="UER00751"/>
</dbReference>
<dbReference type="Proteomes" id="UP000094389">
    <property type="component" value="Unassembled WGS sequence"/>
</dbReference>
<feature type="transmembrane region" description="Helical" evidence="19">
    <location>
        <begin position="423"/>
        <end position="440"/>
    </location>
</feature>
<evidence type="ECO:0000256" key="1">
    <source>
        <dbReference type="ARBA" id="ARBA00001946"/>
    </source>
</evidence>
<dbReference type="AlphaFoldDB" id="A0A1E4RWH2"/>
<dbReference type="SFLD" id="SFLDS00005">
    <property type="entry name" value="Isoprenoid_Synthase_Type_I"/>
    <property type="match status" value="1"/>
</dbReference>
<dbReference type="GO" id="GO:0005789">
    <property type="term" value="C:endoplasmic reticulum membrane"/>
    <property type="evidence" value="ECO:0007669"/>
    <property type="project" value="TreeGrafter"/>
</dbReference>
<comment type="pathway">
    <text evidence="3 19">Terpene metabolism; lanosterol biosynthesis; lanosterol from farnesyl diphosphate: step 1/3.</text>
</comment>
<dbReference type="PANTHER" id="PTHR11626">
    <property type="entry name" value="FARNESYL-DIPHOSPHATE FARNESYLTRANSFERASE"/>
    <property type="match status" value="1"/>
</dbReference>
<evidence type="ECO:0000256" key="12">
    <source>
        <dbReference type="ARBA" id="ARBA00023011"/>
    </source>
</evidence>
<keyword evidence="9" id="KW-0521">NADP</keyword>
<dbReference type="InterPro" id="IPR008949">
    <property type="entry name" value="Isoprenoid_synthase_dom_sf"/>
</dbReference>
<comment type="catalytic activity">
    <reaction evidence="19">
        <text>2 (2E,6E)-farnesyl diphosphate + NADPH + H(+) = squalene + 2 diphosphate + NADP(+)</text>
        <dbReference type="Rhea" id="RHEA:32295"/>
        <dbReference type="ChEBI" id="CHEBI:15378"/>
        <dbReference type="ChEBI" id="CHEBI:15440"/>
        <dbReference type="ChEBI" id="CHEBI:33019"/>
        <dbReference type="ChEBI" id="CHEBI:57783"/>
        <dbReference type="ChEBI" id="CHEBI:58349"/>
        <dbReference type="ChEBI" id="CHEBI:175763"/>
        <dbReference type="EC" id="2.5.1.21"/>
    </reaction>
</comment>
<keyword evidence="12" id="KW-0756">Sterol biosynthesis</keyword>
<evidence type="ECO:0000256" key="4">
    <source>
        <dbReference type="ARBA" id="ARBA00006251"/>
    </source>
</evidence>
<dbReference type="EC" id="2.5.1.21" evidence="5 19"/>
<keyword evidence="18" id="KW-0511">Multifunctional enzyme</keyword>
<dbReference type="NCBIfam" id="TIGR01559">
    <property type="entry name" value="squal_synth"/>
    <property type="match status" value="1"/>
</dbReference>
<dbReference type="InterPro" id="IPR019845">
    <property type="entry name" value="Squalene/phytoene_synthase_CS"/>
</dbReference>
<evidence type="ECO:0000256" key="5">
    <source>
        <dbReference type="ARBA" id="ARBA00012373"/>
    </source>
</evidence>
<proteinExistence type="inferred from homology"/>
<dbReference type="OrthoDB" id="431150at2759"/>
<dbReference type="GO" id="GO:0008299">
    <property type="term" value="P:isoprenoid biosynthetic process"/>
    <property type="evidence" value="ECO:0007669"/>
    <property type="project" value="UniProtKB-KW"/>
</dbReference>
<evidence type="ECO:0000256" key="2">
    <source>
        <dbReference type="ARBA" id="ARBA00004370"/>
    </source>
</evidence>
<comment type="similarity">
    <text evidence="4 19">Belongs to the phytoene/squalene synthase family.</text>
</comment>